<dbReference type="EMBL" id="JFHC01000008">
    <property type="protein sequence ID" value="KDR43404.1"/>
    <property type="molecule type" value="Genomic_DNA"/>
</dbReference>
<dbReference type="Proteomes" id="UP000027466">
    <property type="component" value="Unassembled WGS sequence"/>
</dbReference>
<organism evidence="1 2">
    <name type="scientific">Caballeronia glathei</name>
    <dbReference type="NCBI Taxonomy" id="60547"/>
    <lineage>
        <taxon>Bacteria</taxon>
        <taxon>Pseudomonadati</taxon>
        <taxon>Pseudomonadota</taxon>
        <taxon>Betaproteobacteria</taxon>
        <taxon>Burkholderiales</taxon>
        <taxon>Burkholderiaceae</taxon>
        <taxon>Caballeronia</taxon>
    </lineage>
</organism>
<evidence type="ECO:0000313" key="2">
    <source>
        <dbReference type="Proteomes" id="UP000027466"/>
    </source>
</evidence>
<protein>
    <submittedName>
        <fullName evidence="1">Uncharacterized protein</fullName>
    </submittedName>
</protein>
<reference evidence="1 2" key="1">
    <citation type="submission" date="2014-03" db="EMBL/GenBank/DDBJ databases">
        <title>Draft Genome Sequences of Four Burkholderia Strains.</title>
        <authorList>
            <person name="Liu X.Y."/>
            <person name="Li C.X."/>
            <person name="Xu J.H."/>
        </authorList>
    </citation>
    <scope>NUCLEOTIDE SEQUENCE [LARGE SCALE GENOMIC DNA]</scope>
    <source>
        <strain evidence="1 2">DSM 50014</strain>
    </source>
</reference>
<evidence type="ECO:0000313" key="1">
    <source>
        <dbReference type="EMBL" id="KDR43404.1"/>
    </source>
</evidence>
<name>A0A069PU88_9BURK</name>
<comment type="caution">
    <text evidence="1">The sequence shown here is derived from an EMBL/GenBank/DDBJ whole genome shotgun (WGS) entry which is preliminary data.</text>
</comment>
<accession>A0A069PU88</accession>
<proteinExistence type="predicted"/>
<dbReference type="AlphaFoldDB" id="A0A069PU88"/>
<sequence length="111" mass="12791">MKLPSFAAPTLADLRDWWHRHPHPDVRRLILEVQRQRLELLETRTLFDEGFRQVERDAPALATNGMPLSRVRVRLAIEIRRAGVIDDSPKPKPPQVVDFQRMAAHGKPATD</sequence>
<gene>
    <name evidence="1" type="ORF">BG61_38425</name>
</gene>
<dbReference type="RefSeq" id="WP_129572270.1">
    <property type="nucleotide sequence ID" value="NZ_CADFFX010000011.1"/>
</dbReference>
<keyword evidence="2" id="KW-1185">Reference proteome</keyword>